<comment type="caution">
    <text evidence="2">The sequence shown here is derived from an EMBL/GenBank/DDBJ whole genome shotgun (WGS) entry which is preliminary data.</text>
</comment>
<dbReference type="EMBL" id="CAUJNA010001184">
    <property type="protein sequence ID" value="CAJ1385036.1"/>
    <property type="molecule type" value="Genomic_DNA"/>
</dbReference>
<dbReference type="InterPro" id="IPR011990">
    <property type="entry name" value="TPR-like_helical_dom_sf"/>
</dbReference>
<evidence type="ECO:0000313" key="3">
    <source>
        <dbReference type="Proteomes" id="UP001178507"/>
    </source>
</evidence>
<feature type="chain" id="PRO_5041280972" evidence="1">
    <location>
        <begin position="16"/>
        <end position="409"/>
    </location>
</feature>
<dbReference type="Gene3D" id="1.25.40.10">
    <property type="entry name" value="Tetratricopeptide repeat domain"/>
    <property type="match status" value="1"/>
</dbReference>
<organism evidence="2 3">
    <name type="scientific">Effrenium voratum</name>
    <dbReference type="NCBI Taxonomy" id="2562239"/>
    <lineage>
        <taxon>Eukaryota</taxon>
        <taxon>Sar</taxon>
        <taxon>Alveolata</taxon>
        <taxon>Dinophyceae</taxon>
        <taxon>Suessiales</taxon>
        <taxon>Symbiodiniaceae</taxon>
        <taxon>Effrenium</taxon>
    </lineage>
</organism>
<accession>A0AA36MZ62</accession>
<protein>
    <submittedName>
        <fullName evidence="2">Uncharacterized protein</fullName>
    </submittedName>
</protein>
<feature type="signal peptide" evidence="1">
    <location>
        <begin position="1"/>
        <end position="15"/>
    </location>
</feature>
<sequence length="409" mass="46320">MLALACLMQLACAVASDLPSLLVAMLARDEEQLLRKHLPLWRDIGDCFVLGLDSRNQDASEEIASELLVPKPAQVFHFDFEGFGSAKTRLLQECHQRFPLVHYVLLVEPDMFPVVSTFHREALSQRESVYAIHRSGKESRGERLADCVFRNDGLWHFKFRVHETPVRRAEGSGVPERISDTGWSVVEISGSVRDGQSRALKVRDELRLVKEDLKDYPGHPRLTYYAGALRYDLAMELREEGDGPKIQALAKKAVKVLARRSREGAGSEEHTQQQSAAAYFCARSYLDLLGNNQKAEQWFRTTMKLEPDFLYARVALIQMLFRQQRFSEAFKEAVDATKLGRPRLRLFMDSGPLHVCDIPLLSSKAIYYMYINATLRPELQSHPVWPQRARLLAASAACELAGGDSAERS</sequence>
<keyword evidence="1" id="KW-0732">Signal</keyword>
<evidence type="ECO:0000313" key="2">
    <source>
        <dbReference type="EMBL" id="CAJ1385036.1"/>
    </source>
</evidence>
<keyword evidence="3" id="KW-1185">Reference proteome</keyword>
<proteinExistence type="predicted"/>
<gene>
    <name evidence="2" type="ORF">EVOR1521_LOCUS11730</name>
</gene>
<evidence type="ECO:0000256" key="1">
    <source>
        <dbReference type="SAM" id="SignalP"/>
    </source>
</evidence>
<name>A0AA36MZ62_9DINO</name>
<reference evidence="2" key="1">
    <citation type="submission" date="2023-08" db="EMBL/GenBank/DDBJ databases">
        <authorList>
            <person name="Chen Y."/>
            <person name="Shah S."/>
            <person name="Dougan E. K."/>
            <person name="Thang M."/>
            <person name="Chan C."/>
        </authorList>
    </citation>
    <scope>NUCLEOTIDE SEQUENCE</scope>
</reference>
<dbReference type="SUPFAM" id="SSF48452">
    <property type="entry name" value="TPR-like"/>
    <property type="match status" value="1"/>
</dbReference>
<dbReference type="Proteomes" id="UP001178507">
    <property type="component" value="Unassembled WGS sequence"/>
</dbReference>
<dbReference type="AlphaFoldDB" id="A0AA36MZ62"/>